<sequence length="316" mass="36337">MRHGRVARHLISTVAIWLCMMLSVSHASTAVSVKTIEQWQKAPSLRVQVDILLGWVASDDIDSLRRYLSKMSLMQQEATKYHLLRSVEEQSITLSPSMSLLVAEWSKQHPQLLAVERGEGYHFTRPAFHYSAVANRLLKQWRQDQSIIELTTKAEQKHLFLSEWLSGTSDVVYEREALLCRQFAHLSKSAQHAITQQVLQTSPHSFLPSSRLLVTLARVSDDDALYQLIWRLKPDHVIREELYRLANIDTSNALSRLLLASRNPSLSDDVIHILSERQPLDIASKQRILSHLDARQKAQWHQAMHRHSAKLQQRSL</sequence>
<keyword evidence="1" id="KW-0732">Signal</keyword>
<reference evidence="2 3" key="1">
    <citation type="submission" date="2020-04" db="EMBL/GenBank/DDBJ databases">
        <title>Vibrio sp. SM6, a novel species isolated from seawater.</title>
        <authorList>
            <person name="Wang X."/>
        </authorList>
    </citation>
    <scope>NUCLEOTIDE SEQUENCE [LARGE SCALE GENOMIC DNA]</scope>
    <source>
        <strain evidence="2 3">SM6</strain>
    </source>
</reference>
<evidence type="ECO:0000256" key="1">
    <source>
        <dbReference type="SAM" id="SignalP"/>
    </source>
</evidence>
<dbReference type="Proteomes" id="UP000535589">
    <property type="component" value="Unassembled WGS sequence"/>
</dbReference>
<evidence type="ECO:0008006" key="4">
    <source>
        <dbReference type="Google" id="ProtNLM"/>
    </source>
</evidence>
<keyword evidence="3" id="KW-1185">Reference proteome</keyword>
<feature type="signal peptide" evidence="1">
    <location>
        <begin position="1"/>
        <end position="27"/>
    </location>
</feature>
<name>A0A7X8TTW4_9VIBR</name>
<dbReference type="RefSeq" id="WP_168837851.1">
    <property type="nucleotide sequence ID" value="NZ_JABAIK010000029.1"/>
</dbReference>
<proteinExistence type="predicted"/>
<dbReference type="EMBL" id="JABAIK010000029">
    <property type="protein sequence ID" value="NLS14774.1"/>
    <property type="molecule type" value="Genomic_DNA"/>
</dbReference>
<evidence type="ECO:0000313" key="2">
    <source>
        <dbReference type="EMBL" id="NLS14774.1"/>
    </source>
</evidence>
<accession>A0A7X8TTW4</accession>
<organism evidence="2 3">
    <name type="scientific">Vibrio agarilyticus</name>
    <dbReference type="NCBI Taxonomy" id="2726741"/>
    <lineage>
        <taxon>Bacteria</taxon>
        <taxon>Pseudomonadati</taxon>
        <taxon>Pseudomonadota</taxon>
        <taxon>Gammaproteobacteria</taxon>
        <taxon>Vibrionales</taxon>
        <taxon>Vibrionaceae</taxon>
        <taxon>Vibrio</taxon>
    </lineage>
</organism>
<gene>
    <name evidence="2" type="ORF">HGP28_18105</name>
</gene>
<dbReference type="AlphaFoldDB" id="A0A7X8TTW4"/>
<feature type="chain" id="PRO_5030988934" description="HEAT repeat domain-containing protein" evidence="1">
    <location>
        <begin position="28"/>
        <end position="316"/>
    </location>
</feature>
<protein>
    <recommendedName>
        <fullName evidence="4">HEAT repeat domain-containing protein</fullName>
    </recommendedName>
</protein>
<comment type="caution">
    <text evidence="2">The sequence shown here is derived from an EMBL/GenBank/DDBJ whole genome shotgun (WGS) entry which is preliminary data.</text>
</comment>
<evidence type="ECO:0000313" key="3">
    <source>
        <dbReference type="Proteomes" id="UP000535589"/>
    </source>
</evidence>